<keyword evidence="8" id="KW-1185">Reference proteome</keyword>
<reference evidence="9" key="1">
    <citation type="submission" date="2025-08" db="UniProtKB">
        <authorList>
            <consortium name="RefSeq"/>
        </authorList>
    </citation>
    <scope>IDENTIFICATION</scope>
</reference>
<evidence type="ECO:0000256" key="2">
    <source>
        <dbReference type="ARBA" id="ARBA00008096"/>
    </source>
</evidence>
<proteinExistence type="inferred from homology"/>
<dbReference type="AlphaFoldDB" id="A0A6P7T2Z1"/>
<dbReference type="GO" id="GO:0000139">
    <property type="term" value="C:Golgi membrane"/>
    <property type="evidence" value="ECO:0007669"/>
    <property type="project" value="TreeGrafter"/>
</dbReference>
<gene>
    <name evidence="9" type="primary">LOC115219175</name>
</gene>
<dbReference type="Proteomes" id="UP000515154">
    <property type="component" value="Linkage group LG14"/>
</dbReference>
<evidence type="ECO:0000256" key="7">
    <source>
        <dbReference type="SAM" id="Phobius"/>
    </source>
</evidence>
<dbReference type="Pfam" id="PF04148">
    <property type="entry name" value="Erv26"/>
    <property type="match status" value="1"/>
</dbReference>
<feature type="transmembrane region" description="Helical" evidence="7">
    <location>
        <begin position="43"/>
        <end position="62"/>
    </location>
</feature>
<keyword evidence="5 7" id="KW-1133">Transmembrane helix</keyword>
<evidence type="ECO:0000256" key="1">
    <source>
        <dbReference type="ARBA" id="ARBA00004141"/>
    </source>
</evidence>
<evidence type="ECO:0000256" key="3">
    <source>
        <dbReference type="ARBA" id="ARBA00017877"/>
    </source>
</evidence>
<dbReference type="InterPro" id="IPR007277">
    <property type="entry name" value="Svp26/Tex261"/>
</dbReference>
<sequence>MWFIYFLSWLGLLLQICFISLSVAAGLYYLAELVEEYTVFTAKIIKYMIFATTTVYLCLLLFEEFPFMMILFGLVSCLTHFLLLKSFPYFVLSSPTFIASIVFIFINHYYAFSYFATVYYTFGEVLGYFTICLWFVPFAFFVSLSANEYVLPTVLENRPLNTRDDKDMDVVSNYFNRRGKRYGLLSFFKYAQESILPQRVKKQF</sequence>
<protein>
    <recommendedName>
        <fullName evidence="3">Protein TEX261</fullName>
    </recommendedName>
</protein>
<feature type="transmembrane region" description="Helical" evidence="7">
    <location>
        <begin position="6"/>
        <end position="31"/>
    </location>
</feature>
<feature type="transmembrane region" description="Helical" evidence="7">
    <location>
        <begin position="126"/>
        <end position="146"/>
    </location>
</feature>
<evidence type="ECO:0000256" key="5">
    <source>
        <dbReference type="ARBA" id="ARBA00022989"/>
    </source>
</evidence>
<evidence type="ECO:0000256" key="4">
    <source>
        <dbReference type="ARBA" id="ARBA00022692"/>
    </source>
</evidence>
<name>A0A6P7T2Z1_9MOLL</name>
<feature type="transmembrane region" description="Helical" evidence="7">
    <location>
        <begin position="96"/>
        <end position="120"/>
    </location>
</feature>
<dbReference type="PANTHER" id="PTHR13144:SF0">
    <property type="entry name" value="PROTEIN TEX261"/>
    <property type="match status" value="1"/>
</dbReference>
<comment type="similarity">
    <text evidence="2">Belongs to the SVP26 family.</text>
</comment>
<evidence type="ECO:0000313" key="9">
    <source>
        <dbReference type="RefSeq" id="XP_029645143.1"/>
    </source>
</evidence>
<keyword evidence="6 7" id="KW-0472">Membrane</keyword>
<organism evidence="8 9">
    <name type="scientific">Octopus sinensis</name>
    <name type="common">East Asian common octopus</name>
    <dbReference type="NCBI Taxonomy" id="2607531"/>
    <lineage>
        <taxon>Eukaryota</taxon>
        <taxon>Metazoa</taxon>
        <taxon>Spiralia</taxon>
        <taxon>Lophotrochozoa</taxon>
        <taxon>Mollusca</taxon>
        <taxon>Cephalopoda</taxon>
        <taxon>Coleoidea</taxon>
        <taxon>Octopodiformes</taxon>
        <taxon>Octopoda</taxon>
        <taxon>Incirrata</taxon>
        <taxon>Octopodidae</taxon>
        <taxon>Octopus</taxon>
    </lineage>
</organism>
<dbReference type="GO" id="GO:0005789">
    <property type="term" value="C:endoplasmic reticulum membrane"/>
    <property type="evidence" value="ECO:0007669"/>
    <property type="project" value="TreeGrafter"/>
</dbReference>
<dbReference type="PANTHER" id="PTHR13144">
    <property type="entry name" value="TEX261 PROTEIN"/>
    <property type="match status" value="1"/>
</dbReference>
<dbReference type="GO" id="GO:0030134">
    <property type="term" value="C:COPII-coated ER to Golgi transport vesicle"/>
    <property type="evidence" value="ECO:0007669"/>
    <property type="project" value="TreeGrafter"/>
</dbReference>
<dbReference type="KEGG" id="osn:115219175"/>
<evidence type="ECO:0000256" key="6">
    <source>
        <dbReference type="ARBA" id="ARBA00023136"/>
    </source>
</evidence>
<accession>A0A6P7T2Z1</accession>
<evidence type="ECO:0000313" key="8">
    <source>
        <dbReference type="Proteomes" id="UP000515154"/>
    </source>
</evidence>
<comment type="subcellular location">
    <subcellularLocation>
        <location evidence="1">Membrane</location>
        <topology evidence="1">Multi-pass membrane protein</topology>
    </subcellularLocation>
</comment>
<dbReference type="GO" id="GO:0006888">
    <property type="term" value="P:endoplasmic reticulum to Golgi vesicle-mediated transport"/>
    <property type="evidence" value="ECO:0007669"/>
    <property type="project" value="InterPro"/>
</dbReference>
<dbReference type="RefSeq" id="XP_029645143.1">
    <property type="nucleotide sequence ID" value="XM_029789283.2"/>
</dbReference>
<keyword evidence="4 7" id="KW-0812">Transmembrane</keyword>
<feature type="transmembrane region" description="Helical" evidence="7">
    <location>
        <begin position="68"/>
        <end position="84"/>
    </location>
</feature>
<dbReference type="GO" id="GO:0097020">
    <property type="term" value="F:COPII receptor activity"/>
    <property type="evidence" value="ECO:0007669"/>
    <property type="project" value="InterPro"/>
</dbReference>